<dbReference type="InterPro" id="IPR022644">
    <property type="entry name" value="De-COase2_N"/>
</dbReference>
<sequence length="439" mass="46365">MADPAGKATNHGYALARQLFDIRGDDLHVGGLAVREIVSRIGSPAYIYDGGGMRRAYRRLAAALDGFASIYYSVKANPARSVIRLFVEEGAGVEIASLGEYRAAIAAGAAPGRILFAGPGKRRAELEAVIEGGIGEIHIEGLDEIERIRAIGKRVHASIRINPVPDVQVGAMRMGGKATAFGFDEEDLDAAIAAVTAAPNIDLAGIHVYGGTQILDAEALIGGWRHAIDLASRVARTTGRPLRTVDLGGGLGIPYYANDKPLDLDAVAAAVPELTARMRAEPLLADARAIVEPGRFLTGEAGLYVSEINALKTSRGVRFLVLDGGMNHHLAASGNLGQVIKRNYPVVAPARMTAEPDQPATVVGPLCTPLDTLARDTGLPELRAGDLVAVLQSGAYGLTASPVNFLSHPQPAEALVEEGKIETIDRFRSMDVLPNREET</sequence>
<dbReference type="PRINTS" id="PR01181">
    <property type="entry name" value="DAPDCRBXLASE"/>
</dbReference>
<gene>
    <name evidence="8" type="primary">lysA_2</name>
    <name evidence="8" type="ORF">GCM10007923_20750</name>
</gene>
<feature type="domain" description="Orn/DAP/Arg decarboxylase 2 C-terminal" evidence="6">
    <location>
        <begin position="46"/>
        <end position="394"/>
    </location>
</feature>
<dbReference type="PANTHER" id="PTHR43727">
    <property type="entry name" value="DIAMINOPIMELATE DECARBOXYLASE"/>
    <property type="match status" value="1"/>
</dbReference>
<dbReference type="Gene3D" id="2.40.37.10">
    <property type="entry name" value="Lyase, Ornithine Decarboxylase, Chain A, domain 1"/>
    <property type="match status" value="1"/>
</dbReference>
<proteinExistence type="inferred from homology"/>
<dbReference type="PROSITE" id="PS00879">
    <property type="entry name" value="ODR_DC_2_2"/>
    <property type="match status" value="1"/>
</dbReference>
<evidence type="ECO:0000256" key="5">
    <source>
        <dbReference type="RuleBase" id="RU003737"/>
    </source>
</evidence>
<feature type="domain" description="Orn/DAP/Arg decarboxylase 2 N-terminal" evidence="7">
    <location>
        <begin position="54"/>
        <end position="298"/>
    </location>
</feature>
<dbReference type="InterPro" id="IPR022657">
    <property type="entry name" value="De-COase2_CS"/>
</dbReference>
<dbReference type="InterPro" id="IPR029066">
    <property type="entry name" value="PLP-binding_barrel"/>
</dbReference>
<dbReference type="RefSeq" id="WP_244766073.1">
    <property type="nucleotide sequence ID" value="NZ_BSOP01000017.1"/>
</dbReference>
<comment type="similarity">
    <text evidence="5">Belongs to the Orn/Lys/Arg decarboxylase class-II family.</text>
</comment>
<dbReference type="Proteomes" id="UP001156702">
    <property type="component" value="Unassembled WGS sequence"/>
</dbReference>
<keyword evidence="2" id="KW-0210">Decarboxylase</keyword>
<evidence type="ECO:0000256" key="2">
    <source>
        <dbReference type="ARBA" id="ARBA00022793"/>
    </source>
</evidence>
<dbReference type="EMBL" id="BSOP01000017">
    <property type="protein sequence ID" value="GLR50867.1"/>
    <property type="molecule type" value="Genomic_DNA"/>
</dbReference>
<dbReference type="CDD" id="cd06839">
    <property type="entry name" value="PLPDE_III_Btrk_like"/>
    <property type="match status" value="1"/>
</dbReference>
<keyword evidence="4" id="KW-0456">Lyase</keyword>
<evidence type="ECO:0000256" key="1">
    <source>
        <dbReference type="ARBA" id="ARBA00001933"/>
    </source>
</evidence>
<dbReference type="InterPro" id="IPR022643">
    <property type="entry name" value="De-COase2_C"/>
</dbReference>
<keyword evidence="3" id="KW-0663">Pyridoxal phosphate</keyword>
<dbReference type="PANTHER" id="PTHR43727:SF2">
    <property type="entry name" value="GROUP IV DECARBOXYLASE"/>
    <property type="match status" value="1"/>
</dbReference>
<comment type="caution">
    <text evidence="8">The sequence shown here is derived from an EMBL/GenBank/DDBJ whole genome shotgun (WGS) entry which is preliminary data.</text>
</comment>
<evidence type="ECO:0000313" key="8">
    <source>
        <dbReference type="EMBL" id="GLR50867.1"/>
    </source>
</evidence>
<reference evidence="9" key="1">
    <citation type="journal article" date="2019" name="Int. J. Syst. Evol. Microbiol.">
        <title>The Global Catalogue of Microorganisms (GCM) 10K type strain sequencing project: providing services to taxonomists for standard genome sequencing and annotation.</title>
        <authorList>
            <consortium name="The Broad Institute Genomics Platform"/>
            <consortium name="The Broad Institute Genome Sequencing Center for Infectious Disease"/>
            <person name="Wu L."/>
            <person name="Ma J."/>
        </authorList>
    </citation>
    <scope>NUCLEOTIDE SEQUENCE [LARGE SCALE GENOMIC DNA]</scope>
    <source>
        <strain evidence="9">NBRC 102122</strain>
    </source>
</reference>
<accession>A0ABQ5ZGB4</accession>
<dbReference type="SUPFAM" id="SSF50621">
    <property type="entry name" value="Alanine racemase C-terminal domain-like"/>
    <property type="match status" value="1"/>
</dbReference>
<dbReference type="Pfam" id="PF00278">
    <property type="entry name" value="Orn_DAP_Arg_deC"/>
    <property type="match status" value="1"/>
</dbReference>
<keyword evidence="9" id="KW-1185">Reference proteome</keyword>
<dbReference type="InterPro" id="IPR000183">
    <property type="entry name" value="Orn/DAP/Arg_de-COase"/>
</dbReference>
<dbReference type="Pfam" id="PF02784">
    <property type="entry name" value="Orn_Arg_deC_N"/>
    <property type="match status" value="1"/>
</dbReference>
<evidence type="ECO:0000313" key="9">
    <source>
        <dbReference type="Proteomes" id="UP001156702"/>
    </source>
</evidence>
<dbReference type="InterPro" id="IPR002986">
    <property type="entry name" value="DAP_deCOOHase_LysA"/>
</dbReference>
<comment type="cofactor">
    <cofactor evidence="1">
        <name>pyridoxal 5'-phosphate</name>
        <dbReference type="ChEBI" id="CHEBI:597326"/>
    </cofactor>
</comment>
<dbReference type="SUPFAM" id="SSF51419">
    <property type="entry name" value="PLP-binding barrel"/>
    <property type="match status" value="1"/>
</dbReference>
<dbReference type="PRINTS" id="PR01179">
    <property type="entry name" value="ODADCRBXLASE"/>
</dbReference>
<protein>
    <submittedName>
        <fullName evidence="8">Diaminopimelate decarboxylase</fullName>
    </submittedName>
</protein>
<dbReference type="InterPro" id="IPR009006">
    <property type="entry name" value="Ala_racemase/Decarboxylase_C"/>
</dbReference>
<name>A0ABQ5ZGB4_9HYPH</name>
<evidence type="ECO:0000259" key="6">
    <source>
        <dbReference type="Pfam" id="PF00278"/>
    </source>
</evidence>
<organism evidence="8 9">
    <name type="scientific">Shinella yambaruensis</name>
    <dbReference type="NCBI Taxonomy" id="415996"/>
    <lineage>
        <taxon>Bacteria</taxon>
        <taxon>Pseudomonadati</taxon>
        <taxon>Pseudomonadota</taxon>
        <taxon>Alphaproteobacteria</taxon>
        <taxon>Hyphomicrobiales</taxon>
        <taxon>Rhizobiaceae</taxon>
        <taxon>Shinella</taxon>
    </lineage>
</organism>
<evidence type="ECO:0000256" key="3">
    <source>
        <dbReference type="ARBA" id="ARBA00022898"/>
    </source>
</evidence>
<evidence type="ECO:0000259" key="7">
    <source>
        <dbReference type="Pfam" id="PF02784"/>
    </source>
</evidence>
<evidence type="ECO:0000256" key="4">
    <source>
        <dbReference type="ARBA" id="ARBA00023239"/>
    </source>
</evidence>
<dbReference type="Gene3D" id="3.20.20.10">
    <property type="entry name" value="Alanine racemase"/>
    <property type="match status" value="1"/>
</dbReference>